<dbReference type="InterPro" id="IPR052226">
    <property type="entry name" value="UPF0332_toxin"/>
</dbReference>
<dbReference type="PANTHER" id="PTHR36565:SF1">
    <property type="entry name" value="UPF0332 PROTEIN TM_1000"/>
    <property type="match status" value="1"/>
</dbReference>
<evidence type="ECO:0000313" key="3">
    <source>
        <dbReference type="EMBL" id="AWB10919.1"/>
    </source>
</evidence>
<keyword evidence="4" id="KW-1185">Reference proteome</keyword>
<evidence type="ECO:0000313" key="4">
    <source>
        <dbReference type="Proteomes" id="UP000244792"/>
    </source>
</evidence>
<dbReference type="InterPro" id="IPR007842">
    <property type="entry name" value="HEPN_dom"/>
</dbReference>
<dbReference type="Proteomes" id="UP000244792">
    <property type="component" value="Chromosome"/>
</dbReference>
<dbReference type="PANTHER" id="PTHR36565">
    <property type="entry name" value="UPF0332 PROTEIN TM_1000"/>
    <property type="match status" value="1"/>
</dbReference>
<comment type="similarity">
    <text evidence="1">Belongs to the UPF0332 family.</text>
</comment>
<dbReference type="KEGG" id="taci:TDSAC_1583"/>
<dbReference type="OrthoDB" id="1684393at2"/>
<dbReference type="RefSeq" id="WP_108309781.1">
    <property type="nucleotide sequence ID" value="NZ_CP020921.1"/>
</dbReference>
<proteinExistence type="inferred from homology"/>
<evidence type="ECO:0000256" key="1">
    <source>
        <dbReference type="ARBA" id="ARBA00038248"/>
    </source>
</evidence>
<reference evidence="3 4" key="1">
    <citation type="submission" date="2017-04" db="EMBL/GenBank/DDBJ databases">
        <title>Genomic insights into metabolism of Thermodesulfobium acidiphilum.</title>
        <authorList>
            <person name="Toshchakov S.V."/>
            <person name="Frolov E.N."/>
            <person name="Kublanov I.V."/>
            <person name="Samarov N.I."/>
            <person name="Novikov A."/>
            <person name="Lebedinsky A.V."/>
            <person name="Bonch-Osmolovskaya E.A."/>
            <person name="Chernyh N.A."/>
        </authorList>
    </citation>
    <scope>NUCLEOTIDE SEQUENCE [LARGE SCALE GENOMIC DNA]</scope>
    <source>
        <strain evidence="3 4">3127-1</strain>
    </source>
</reference>
<evidence type="ECO:0000259" key="2">
    <source>
        <dbReference type="Pfam" id="PF05168"/>
    </source>
</evidence>
<dbReference type="Gene3D" id="1.20.120.330">
    <property type="entry name" value="Nucleotidyltransferases domain 2"/>
    <property type="match status" value="1"/>
</dbReference>
<name>A0A2R4W282_THEAF</name>
<organism evidence="3 4">
    <name type="scientific">Thermodesulfobium acidiphilum</name>
    <dbReference type="NCBI Taxonomy" id="1794699"/>
    <lineage>
        <taxon>Bacteria</taxon>
        <taxon>Pseudomonadati</taxon>
        <taxon>Thermodesulfobiota</taxon>
        <taxon>Thermodesulfobiia</taxon>
        <taxon>Thermodesulfobiales</taxon>
        <taxon>Thermodesulfobiaceae</taxon>
        <taxon>Thermodesulfobium</taxon>
    </lineage>
</organism>
<protein>
    <submittedName>
        <fullName evidence="3">Uncharacterized protein, contains HEPN domain, UPF0332 family</fullName>
    </submittedName>
</protein>
<sequence>MNKYERLKIAENYLNEAKDLLSFGAESHYIMNALYYSMFNSVLAILDIGDFSGYTHDLIFELFDKKIVKENKFSEELFDALKFAKTFRHKCDNDSICNLRSNPTLEDVKFLYPKAVEFLNTSKQLV</sequence>
<accession>A0A2R4W282</accession>
<dbReference type="AlphaFoldDB" id="A0A2R4W282"/>
<feature type="domain" description="HEPN" evidence="2">
    <location>
        <begin position="6"/>
        <end position="123"/>
    </location>
</feature>
<gene>
    <name evidence="3" type="ORF">TDSAC_1583</name>
</gene>
<dbReference type="EMBL" id="CP020921">
    <property type="protein sequence ID" value="AWB10919.1"/>
    <property type="molecule type" value="Genomic_DNA"/>
</dbReference>
<dbReference type="Pfam" id="PF05168">
    <property type="entry name" value="HEPN"/>
    <property type="match status" value="1"/>
</dbReference>